<dbReference type="Proteomes" id="UP000001822">
    <property type="component" value="Chromosome"/>
</dbReference>
<dbReference type="RefSeq" id="WP_011587129.1">
    <property type="nucleotide sequence ID" value="NC_008255.1"/>
</dbReference>
<proteinExistence type="predicted"/>
<keyword evidence="2" id="KW-1185">Reference proteome</keyword>
<dbReference type="AlphaFoldDB" id="A0A6N4SX02"/>
<evidence type="ECO:0000313" key="2">
    <source>
        <dbReference type="Proteomes" id="UP000001822"/>
    </source>
</evidence>
<gene>
    <name evidence="1" type="ordered locus">CHU_3792</name>
</gene>
<accession>A0A6N4SX02</accession>
<organism evidence="1 2">
    <name type="scientific">Cytophaga hutchinsonii (strain ATCC 33406 / DSM 1761 / CIP 103989 / NBRC 15051 / NCIMB 9469 / D465)</name>
    <dbReference type="NCBI Taxonomy" id="269798"/>
    <lineage>
        <taxon>Bacteria</taxon>
        <taxon>Pseudomonadati</taxon>
        <taxon>Bacteroidota</taxon>
        <taxon>Cytophagia</taxon>
        <taxon>Cytophagales</taxon>
        <taxon>Cytophagaceae</taxon>
        <taxon>Cytophaga</taxon>
    </lineage>
</organism>
<dbReference type="EMBL" id="CP000383">
    <property type="protein sequence ID" value="ABG61024.1"/>
    <property type="molecule type" value="Genomic_DNA"/>
</dbReference>
<name>A0A6N4SX02_CYTH3</name>
<evidence type="ECO:0000313" key="1">
    <source>
        <dbReference type="EMBL" id="ABG61024.1"/>
    </source>
</evidence>
<evidence type="ECO:0008006" key="3">
    <source>
        <dbReference type="Google" id="ProtNLM"/>
    </source>
</evidence>
<sequence length="72" mass="8395">MIVEVFKTNVLNKEVADKIVSDLSIEMPQSKINFDLSDCDKILRIESRTEIHIERVTQHMISWGYKCEILEA</sequence>
<reference evidence="1 2" key="1">
    <citation type="journal article" date="2007" name="Appl. Environ. Microbiol.">
        <title>Genome sequence of the cellulolytic gliding bacterium Cytophaga hutchinsonii.</title>
        <authorList>
            <person name="Xie G."/>
            <person name="Bruce D.C."/>
            <person name="Challacombe J.F."/>
            <person name="Chertkov O."/>
            <person name="Detter J.C."/>
            <person name="Gilna P."/>
            <person name="Han C.S."/>
            <person name="Lucas S."/>
            <person name="Misra M."/>
            <person name="Myers G.L."/>
            <person name="Richardson P."/>
            <person name="Tapia R."/>
            <person name="Thayer N."/>
            <person name="Thompson L.S."/>
            <person name="Brettin T.S."/>
            <person name="Henrissat B."/>
            <person name="Wilson D.B."/>
            <person name="McBride M.J."/>
        </authorList>
    </citation>
    <scope>NUCLEOTIDE SEQUENCE [LARGE SCALE GENOMIC DNA]</scope>
    <source>
        <strain evidence="2">ATCC 33406 / DSM 1761 / CIP 103989 / NBRC 15051 / NCIMB 9469 / D465</strain>
    </source>
</reference>
<dbReference type="KEGG" id="chu:CHU_3792"/>
<protein>
    <recommendedName>
        <fullName evidence="3">HMA domain-containing protein</fullName>
    </recommendedName>
</protein>